<comment type="subunit">
    <text evidence="5">Binds to RNA polymerase II (RNAPII).</text>
</comment>
<keyword evidence="4 5" id="KW-0342">GTP-binding</keyword>
<evidence type="ECO:0000256" key="4">
    <source>
        <dbReference type="ARBA" id="ARBA00023134"/>
    </source>
</evidence>
<comment type="caution">
    <text evidence="7">The sequence shown here is derived from an EMBL/GenBank/DDBJ whole genome shotgun (WGS) entry which is preliminary data.</text>
</comment>
<dbReference type="InterPro" id="IPR027417">
    <property type="entry name" value="P-loop_NTPase"/>
</dbReference>
<dbReference type="GO" id="GO:0003924">
    <property type="term" value="F:GTPase activity"/>
    <property type="evidence" value="ECO:0007669"/>
    <property type="project" value="TreeGrafter"/>
</dbReference>
<accession>A0A4Y7T7V2</accession>
<proteinExistence type="inferred from homology"/>
<dbReference type="AlphaFoldDB" id="A0A4Y7T7V2"/>
<organism evidence="7 8">
    <name type="scientific">Coprinellus micaceus</name>
    <name type="common">Glistening ink-cap mushroom</name>
    <name type="synonym">Coprinus micaceus</name>
    <dbReference type="NCBI Taxonomy" id="71717"/>
    <lineage>
        <taxon>Eukaryota</taxon>
        <taxon>Fungi</taxon>
        <taxon>Dikarya</taxon>
        <taxon>Basidiomycota</taxon>
        <taxon>Agaricomycotina</taxon>
        <taxon>Agaricomycetes</taxon>
        <taxon>Agaricomycetidae</taxon>
        <taxon>Agaricales</taxon>
        <taxon>Agaricineae</taxon>
        <taxon>Psathyrellaceae</taxon>
        <taxon>Coprinellus</taxon>
    </lineage>
</organism>
<evidence type="ECO:0000256" key="6">
    <source>
        <dbReference type="SAM" id="MobiDB-lite"/>
    </source>
</evidence>
<evidence type="ECO:0000313" key="8">
    <source>
        <dbReference type="Proteomes" id="UP000298030"/>
    </source>
</evidence>
<dbReference type="SUPFAM" id="SSF52540">
    <property type="entry name" value="P-loop containing nucleoside triphosphate hydrolases"/>
    <property type="match status" value="1"/>
</dbReference>
<dbReference type="Gene3D" id="3.40.50.300">
    <property type="entry name" value="P-loop containing nucleotide triphosphate hydrolases"/>
    <property type="match status" value="1"/>
</dbReference>
<comment type="similarity">
    <text evidence="1 5">Belongs to the GPN-loop GTPase family.</text>
</comment>
<dbReference type="Proteomes" id="UP000298030">
    <property type="component" value="Unassembled WGS sequence"/>
</dbReference>
<dbReference type="InterPro" id="IPR004130">
    <property type="entry name" value="Gpn"/>
</dbReference>
<evidence type="ECO:0000256" key="5">
    <source>
        <dbReference type="RuleBase" id="RU365059"/>
    </source>
</evidence>
<gene>
    <name evidence="7" type="ORF">FA13DRAFT_1734008</name>
</gene>
<evidence type="ECO:0000256" key="3">
    <source>
        <dbReference type="ARBA" id="ARBA00022801"/>
    </source>
</evidence>
<dbReference type="PANTHER" id="PTHR21231">
    <property type="entry name" value="XPA-BINDING PROTEIN 1-RELATED"/>
    <property type="match status" value="1"/>
</dbReference>
<evidence type="ECO:0000256" key="1">
    <source>
        <dbReference type="ARBA" id="ARBA00005290"/>
    </source>
</evidence>
<keyword evidence="8" id="KW-1185">Reference proteome</keyword>
<name>A0A4Y7T7V2_COPMI</name>
<keyword evidence="2 5" id="KW-0547">Nucleotide-binding</keyword>
<keyword evidence="3 5" id="KW-0378">Hydrolase</keyword>
<reference evidence="7 8" key="1">
    <citation type="journal article" date="2019" name="Nat. Ecol. Evol.">
        <title>Megaphylogeny resolves global patterns of mushroom evolution.</title>
        <authorList>
            <person name="Varga T."/>
            <person name="Krizsan K."/>
            <person name="Foldi C."/>
            <person name="Dima B."/>
            <person name="Sanchez-Garcia M."/>
            <person name="Sanchez-Ramirez S."/>
            <person name="Szollosi G.J."/>
            <person name="Szarkandi J.G."/>
            <person name="Papp V."/>
            <person name="Albert L."/>
            <person name="Andreopoulos W."/>
            <person name="Angelini C."/>
            <person name="Antonin V."/>
            <person name="Barry K.W."/>
            <person name="Bougher N.L."/>
            <person name="Buchanan P."/>
            <person name="Buyck B."/>
            <person name="Bense V."/>
            <person name="Catcheside P."/>
            <person name="Chovatia M."/>
            <person name="Cooper J."/>
            <person name="Damon W."/>
            <person name="Desjardin D."/>
            <person name="Finy P."/>
            <person name="Geml J."/>
            <person name="Haridas S."/>
            <person name="Hughes K."/>
            <person name="Justo A."/>
            <person name="Karasinski D."/>
            <person name="Kautmanova I."/>
            <person name="Kiss B."/>
            <person name="Kocsube S."/>
            <person name="Kotiranta H."/>
            <person name="LaButti K.M."/>
            <person name="Lechner B.E."/>
            <person name="Liimatainen K."/>
            <person name="Lipzen A."/>
            <person name="Lukacs Z."/>
            <person name="Mihaltcheva S."/>
            <person name="Morgado L.N."/>
            <person name="Niskanen T."/>
            <person name="Noordeloos M.E."/>
            <person name="Ohm R.A."/>
            <person name="Ortiz-Santana B."/>
            <person name="Ovrebo C."/>
            <person name="Racz N."/>
            <person name="Riley R."/>
            <person name="Savchenko A."/>
            <person name="Shiryaev A."/>
            <person name="Soop K."/>
            <person name="Spirin V."/>
            <person name="Szebenyi C."/>
            <person name="Tomsovsky M."/>
            <person name="Tulloss R.E."/>
            <person name="Uehling J."/>
            <person name="Grigoriev I.V."/>
            <person name="Vagvolgyi C."/>
            <person name="Papp T."/>
            <person name="Martin F.M."/>
            <person name="Miettinen O."/>
            <person name="Hibbett D.S."/>
            <person name="Nagy L.G."/>
        </authorList>
    </citation>
    <scope>NUCLEOTIDE SEQUENCE [LARGE SCALE GENOMIC DNA]</scope>
    <source>
        <strain evidence="7 8">FP101781</strain>
    </source>
</reference>
<dbReference type="OrthoDB" id="5839at2759"/>
<feature type="region of interest" description="Disordered" evidence="6">
    <location>
        <begin position="196"/>
        <end position="217"/>
    </location>
</feature>
<dbReference type="STRING" id="71717.A0A4Y7T7V2"/>
<evidence type="ECO:0000256" key="2">
    <source>
        <dbReference type="ARBA" id="ARBA00022741"/>
    </source>
</evidence>
<dbReference type="PANTHER" id="PTHR21231:SF7">
    <property type="entry name" value="GPN-LOOP GTPASE 3"/>
    <property type="match status" value="1"/>
</dbReference>
<comment type="function">
    <text evidence="5">Small GTPase required for proper nuclear import of RNA polymerase II and III (RNAPII and RNAPIII). May act at an RNAP assembly step prior to nuclear import.</text>
</comment>
<dbReference type="Pfam" id="PF03029">
    <property type="entry name" value="ATP_bind_1"/>
    <property type="match status" value="1"/>
</dbReference>
<protein>
    <recommendedName>
        <fullName evidence="5">GPN-loop GTPase 3</fullName>
    </recommendedName>
</protein>
<dbReference type="GO" id="GO:0005525">
    <property type="term" value="F:GTP binding"/>
    <property type="evidence" value="ECO:0007669"/>
    <property type="project" value="UniProtKB-KW"/>
</dbReference>
<sequence length="217" mass="24991">MADWCTASSTYLLENMDWLEEELGGYDDDYLIIDCPGQIELYTHHPFLPTLVKNLQRLNIRVCATYLIESQFMEDKYKFFSGVLSAMSAMVNLEVPWINVMSKMDLVLPTNDDSGEPRNGIRKRRDIARYLDPDPLLLATRRGDEANEPNPRFYALNQAIVQLIEDHPLVSFLPLNLQDPDSIETVVSHIDYTMQYGEDEEPKEPHDLDSGDFNDLE</sequence>
<dbReference type="EMBL" id="QPFP01000024">
    <property type="protein sequence ID" value="TEB30190.1"/>
    <property type="molecule type" value="Genomic_DNA"/>
</dbReference>
<evidence type="ECO:0000313" key="7">
    <source>
        <dbReference type="EMBL" id="TEB30190.1"/>
    </source>
</evidence>